<dbReference type="AlphaFoldDB" id="H2YA93"/>
<dbReference type="Pfam" id="PF01549">
    <property type="entry name" value="ShK"/>
    <property type="match status" value="5"/>
</dbReference>
<proteinExistence type="predicted"/>
<comment type="caution">
    <text evidence="1">Lacks conserved residue(s) required for the propagation of feature annotation.</text>
</comment>
<feature type="domain" description="ShKT" evidence="2">
    <location>
        <begin position="103"/>
        <end position="135"/>
    </location>
</feature>
<evidence type="ECO:0000313" key="4">
    <source>
        <dbReference type="Proteomes" id="UP000007875"/>
    </source>
</evidence>
<keyword evidence="4" id="KW-1185">Reference proteome</keyword>
<dbReference type="Proteomes" id="UP000007875">
    <property type="component" value="Unassembled WGS sequence"/>
</dbReference>
<feature type="disulfide bond" evidence="1">
    <location>
        <begin position="119"/>
        <end position="132"/>
    </location>
</feature>
<reference evidence="3" key="2">
    <citation type="submission" date="2025-08" db="UniProtKB">
        <authorList>
            <consortium name="Ensembl"/>
        </authorList>
    </citation>
    <scope>IDENTIFICATION</scope>
</reference>
<feature type="disulfide bond" evidence="1">
    <location>
        <begin position="158"/>
        <end position="176"/>
    </location>
</feature>
<protein>
    <recommendedName>
        <fullName evidence="2">ShKT domain-containing protein</fullName>
    </recommendedName>
</protein>
<dbReference type="InParanoid" id="H2YA93"/>
<dbReference type="InterPro" id="IPR003582">
    <property type="entry name" value="ShKT_dom"/>
</dbReference>
<feature type="domain" description="ShKT" evidence="2">
    <location>
        <begin position="61"/>
        <end position="93"/>
    </location>
</feature>
<reference evidence="3" key="3">
    <citation type="submission" date="2025-09" db="UniProtKB">
        <authorList>
            <consortium name="Ensembl"/>
        </authorList>
    </citation>
    <scope>IDENTIFICATION</scope>
</reference>
<dbReference type="OMA" id="AKLCPQM"/>
<feature type="domain" description="ShKT" evidence="2">
    <location>
        <begin position="195"/>
        <end position="226"/>
    </location>
</feature>
<evidence type="ECO:0000259" key="2">
    <source>
        <dbReference type="PROSITE" id="PS51670"/>
    </source>
</evidence>
<feature type="disulfide bond" evidence="1">
    <location>
        <begin position="68"/>
        <end position="86"/>
    </location>
</feature>
<accession>H2YA93</accession>
<feature type="domain" description="ShKT" evidence="2">
    <location>
        <begin position="151"/>
        <end position="183"/>
    </location>
</feature>
<feature type="disulfide bond" evidence="1">
    <location>
        <begin position="210"/>
        <end position="223"/>
    </location>
</feature>
<sequence length="231" mass="24783">MLCPKSCLTCTPPCEDQLVVCPQYSQNCSSSFIRTNCPKMCKQCGVPVVTATNETTSTDICKDTNPRCPEFKTSGLCTSKNFYDACPLSCGKCTSVKIPLNECKDQLSSCGVLVEKMQCTNSMVRRSCPQSCGLCTETTSAPVTVPTPQVCVDSHSNCSRWSQLGQCQNTFIKSLCKSSCRNCGARNAVVATPACSDQLGANCRLLTSRCSEVSVKMLCQKSCGFCGVPSV</sequence>
<dbReference type="Ensembl" id="ENSCSAVT00000002279.1">
    <property type="protein sequence ID" value="ENSCSAVP00000002241.1"/>
    <property type="gene ID" value="ENSCSAVG00000001311.1"/>
</dbReference>
<evidence type="ECO:0000313" key="3">
    <source>
        <dbReference type="Ensembl" id="ENSCSAVP00000002241.1"/>
    </source>
</evidence>
<feature type="disulfide bond" evidence="1">
    <location>
        <begin position="77"/>
        <end position="90"/>
    </location>
</feature>
<dbReference type="SMART" id="SM00254">
    <property type="entry name" value="ShKT"/>
    <property type="match status" value="5"/>
</dbReference>
<feature type="disulfide bond" evidence="1">
    <location>
        <begin position="110"/>
        <end position="128"/>
    </location>
</feature>
<keyword evidence="1" id="KW-1015">Disulfide bond</keyword>
<dbReference type="PROSITE" id="PS51670">
    <property type="entry name" value="SHKT"/>
    <property type="match status" value="5"/>
</dbReference>
<name>H2YA93_CIOSA</name>
<organism evidence="3 4">
    <name type="scientific">Ciona savignyi</name>
    <name type="common">Pacific transparent sea squirt</name>
    <dbReference type="NCBI Taxonomy" id="51511"/>
    <lineage>
        <taxon>Eukaryota</taxon>
        <taxon>Metazoa</taxon>
        <taxon>Chordata</taxon>
        <taxon>Tunicata</taxon>
        <taxon>Ascidiacea</taxon>
        <taxon>Phlebobranchia</taxon>
        <taxon>Cionidae</taxon>
        <taxon>Ciona</taxon>
    </lineage>
</organism>
<dbReference type="PANTHER" id="PTHR21724:SF109">
    <property type="entry name" value="SHKT DOMAIN-CONTAINING PROTEIN"/>
    <property type="match status" value="1"/>
</dbReference>
<feature type="domain" description="ShKT" evidence="2">
    <location>
        <begin position="14"/>
        <end position="44"/>
    </location>
</feature>
<reference evidence="4" key="1">
    <citation type="submission" date="2003-08" db="EMBL/GenBank/DDBJ databases">
        <authorList>
            <person name="Birren B."/>
            <person name="Nusbaum C."/>
            <person name="Abebe A."/>
            <person name="Abouelleil A."/>
            <person name="Adekoya E."/>
            <person name="Ait-zahra M."/>
            <person name="Allen N."/>
            <person name="Allen T."/>
            <person name="An P."/>
            <person name="Anderson M."/>
            <person name="Anderson S."/>
            <person name="Arachchi H."/>
            <person name="Armbruster J."/>
            <person name="Bachantsang P."/>
            <person name="Baldwin J."/>
            <person name="Barry A."/>
            <person name="Bayul T."/>
            <person name="Blitshsteyn B."/>
            <person name="Bloom T."/>
            <person name="Blye J."/>
            <person name="Boguslavskiy L."/>
            <person name="Borowsky M."/>
            <person name="Boukhgalter B."/>
            <person name="Brunache A."/>
            <person name="Butler J."/>
            <person name="Calixte N."/>
            <person name="Calvo S."/>
            <person name="Camarata J."/>
            <person name="Campo K."/>
            <person name="Chang J."/>
            <person name="Cheshatsang Y."/>
            <person name="Citroen M."/>
            <person name="Collymore A."/>
            <person name="Considine T."/>
            <person name="Cook A."/>
            <person name="Cooke P."/>
            <person name="Corum B."/>
            <person name="Cuomo C."/>
            <person name="David R."/>
            <person name="Dawoe T."/>
            <person name="Degray S."/>
            <person name="Dodge S."/>
            <person name="Dooley K."/>
            <person name="Dorje P."/>
            <person name="Dorjee K."/>
            <person name="Dorris L."/>
            <person name="Duffey N."/>
            <person name="Dupes A."/>
            <person name="Elkins T."/>
            <person name="Engels R."/>
            <person name="Erickson J."/>
            <person name="Farina A."/>
            <person name="Faro S."/>
            <person name="Ferreira P."/>
            <person name="Fischer H."/>
            <person name="Fitzgerald M."/>
            <person name="Foley K."/>
            <person name="Gage D."/>
            <person name="Galagan J."/>
            <person name="Gearin G."/>
            <person name="Gnerre S."/>
            <person name="Gnirke A."/>
            <person name="Goyette A."/>
            <person name="Graham J."/>
            <person name="Grandbois E."/>
            <person name="Gyaltsen K."/>
            <person name="Hafez N."/>
            <person name="Hagopian D."/>
            <person name="Hagos B."/>
            <person name="Hall J."/>
            <person name="Hatcher B."/>
            <person name="Heller A."/>
            <person name="Higgins H."/>
            <person name="Honan T."/>
            <person name="Horn A."/>
            <person name="Houde N."/>
            <person name="Hughes L."/>
            <person name="Hulme W."/>
            <person name="Husby E."/>
            <person name="Iliev I."/>
            <person name="Jaffe D."/>
            <person name="Jones C."/>
            <person name="Kamal M."/>
            <person name="Kamat A."/>
            <person name="Kamvysselis M."/>
            <person name="Karlsson E."/>
            <person name="Kells C."/>
            <person name="Kieu A."/>
            <person name="Kisner P."/>
            <person name="Kodira C."/>
            <person name="Kulbokas E."/>
            <person name="Labutti K."/>
            <person name="Lama D."/>
            <person name="Landers T."/>
            <person name="Leger J."/>
            <person name="Levine S."/>
            <person name="Lewis D."/>
            <person name="Lewis T."/>
            <person name="Lindblad-toh K."/>
            <person name="Liu X."/>
            <person name="Lokyitsang T."/>
            <person name="Lokyitsang Y."/>
            <person name="Lucien O."/>
            <person name="Lui A."/>
            <person name="Ma L.J."/>
            <person name="Mabbitt R."/>
            <person name="Macdonald J."/>
            <person name="Maclean C."/>
            <person name="Major J."/>
            <person name="Manning J."/>
            <person name="Marabella R."/>
            <person name="Maru K."/>
            <person name="Matthews C."/>
            <person name="Mauceli E."/>
            <person name="Mccarthy M."/>
            <person name="Mcdonough S."/>
            <person name="Mcghee T."/>
            <person name="Meldrim J."/>
            <person name="Meneus L."/>
            <person name="Mesirov J."/>
            <person name="Mihalev A."/>
            <person name="Mihova T."/>
            <person name="Mikkelsen T."/>
            <person name="Mlenga V."/>
            <person name="Moru K."/>
            <person name="Mozes J."/>
            <person name="Mulrain L."/>
            <person name="Munson G."/>
            <person name="Naylor J."/>
            <person name="Newes C."/>
            <person name="Nguyen C."/>
            <person name="Nguyen N."/>
            <person name="Nguyen T."/>
            <person name="Nicol R."/>
            <person name="Nielsen C."/>
            <person name="Nizzari M."/>
            <person name="Norbu C."/>
            <person name="Norbu N."/>
            <person name="O'donnell P."/>
            <person name="Okoawo O."/>
            <person name="O'leary S."/>
            <person name="Omotosho B."/>
            <person name="O'neill K."/>
            <person name="Osman S."/>
            <person name="Parker S."/>
            <person name="Perrin D."/>
            <person name="Phunkhang P."/>
            <person name="Piqani B."/>
            <person name="Purcell S."/>
            <person name="Rachupka T."/>
            <person name="Ramasamy U."/>
            <person name="Rameau R."/>
            <person name="Ray V."/>
            <person name="Raymond C."/>
            <person name="Retta R."/>
            <person name="Richardson S."/>
            <person name="Rise C."/>
            <person name="Rodriguez J."/>
            <person name="Rogers J."/>
            <person name="Rogov P."/>
            <person name="Rutman M."/>
            <person name="Schupbach R."/>
            <person name="Seaman C."/>
            <person name="Settipalli S."/>
            <person name="Sharpe T."/>
            <person name="Sheridan J."/>
            <person name="Sherpa N."/>
            <person name="Shi J."/>
            <person name="Smirnov S."/>
            <person name="Smith C."/>
            <person name="Sougnez C."/>
            <person name="Spencer B."/>
            <person name="Stalker J."/>
            <person name="Stange-thomann N."/>
            <person name="Stavropoulos S."/>
            <person name="Stetson K."/>
            <person name="Stone C."/>
            <person name="Stone S."/>
            <person name="Stubbs M."/>
            <person name="Talamas J."/>
            <person name="Tchuinga P."/>
            <person name="Tenzing P."/>
            <person name="Tesfaye S."/>
            <person name="Theodore J."/>
            <person name="Thoulutsang Y."/>
            <person name="Topham K."/>
            <person name="Towey S."/>
            <person name="Tsamla T."/>
            <person name="Tsomo N."/>
            <person name="Vallee D."/>
            <person name="Vassiliev H."/>
            <person name="Venkataraman V."/>
            <person name="Vinson J."/>
            <person name="Vo A."/>
            <person name="Wade C."/>
            <person name="Wang S."/>
            <person name="Wangchuk T."/>
            <person name="Wangdi T."/>
            <person name="Whittaker C."/>
            <person name="Wilkinson J."/>
            <person name="Wu Y."/>
            <person name="Wyman D."/>
            <person name="Yadav S."/>
            <person name="Yang S."/>
            <person name="Yang X."/>
            <person name="Yeager S."/>
            <person name="Yee E."/>
            <person name="Young G."/>
            <person name="Zainoun J."/>
            <person name="Zembeck L."/>
            <person name="Zimmer A."/>
            <person name="Zody M."/>
            <person name="Lander E."/>
        </authorList>
    </citation>
    <scope>NUCLEOTIDE SEQUENCE [LARGE SCALE GENOMIC DNA]</scope>
</reference>
<feature type="disulfide bond" evidence="1">
    <location>
        <begin position="28"/>
        <end position="41"/>
    </location>
</feature>
<feature type="disulfide bond" evidence="1">
    <location>
        <begin position="167"/>
        <end position="180"/>
    </location>
</feature>
<evidence type="ECO:0000256" key="1">
    <source>
        <dbReference type="PROSITE-ProRule" id="PRU01005"/>
    </source>
</evidence>
<dbReference type="PANTHER" id="PTHR21724">
    <property type="entry name" value="SHKT DOMAIN-CONTAINING PROTEIN"/>
    <property type="match status" value="1"/>
</dbReference>
<dbReference type="HOGENOM" id="CLU_1253134_0_0_1"/>